<keyword evidence="3" id="KW-1185">Reference proteome</keyword>
<keyword evidence="1" id="KW-1133">Transmembrane helix</keyword>
<dbReference type="AlphaFoldDB" id="A0A286CZE7"/>
<name>A0A286CZE7_9GAMM</name>
<evidence type="ECO:0000256" key="1">
    <source>
        <dbReference type="SAM" id="Phobius"/>
    </source>
</evidence>
<evidence type="ECO:0000313" key="3">
    <source>
        <dbReference type="Proteomes" id="UP000219374"/>
    </source>
</evidence>
<reference evidence="2 3" key="1">
    <citation type="submission" date="2017-09" db="EMBL/GenBank/DDBJ databases">
        <authorList>
            <person name="Ehlers B."/>
            <person name="Leendertz F.H."/>
        </authorList>
    </citation>
    <scope>NUCLEOTIDE SEQUENCE [LARGE SCALE GENOMIC DNA]</scope>
    <source>
        <strain evidence="2 3">CGMCC 1.10978</strain>
    </source>
</reference>
<accession>A0A286CZE7</accession>
<gene>
    <name evidence="2" type="ORF">SAMN06296416_101871</name>
</gene>
<organism evidence="2 3">
    <name type="scientific">Pseudoxanthomonas wuyuanensis</name>
    <dbReference type="NCBI Taxonomy" id="1073196"/>
    <lineage>
        <taxon>Bacteria</taxon>
        <taxon>Pseudomonadati</taxon>
        <taxon>Pseudomonadota</taxon>
        <taxon>Gammaproteobacteria</taxon>
        <taxon>Lysobacterales</taxon>
        <taxon>Lysobacteraceae</taxon>
        <taxon>Pseudoxanthomonas</taxon>
    </lineage>
</organism>
<protein>
    <submittedName>
        <fullName evidence="2">Uncharacterized protein</fullName>
    </submittedName>
</protein>
<sequence>MRTLVIILIGLAVVAAAMWLAKPAKRPQVAWVFAGVWLLASLLNLRTGLLHGHTLGEELPIHLLLFGIPALAGWWLARKTRRR</sequence>
<dbReference type="EMBL" id="OCND01000001">
    <property type="protein sequence ID" value="SOD51785.1"/>
    <property type="molecule type" value="Genomic_DNA"/>
</dbReference>
<feature type="transmembrane region" description="Helical" evidence="1">
    <location>
        <begin position="29"/>
        <end position="47"/>
    </location>
</feature>
<evidence type="ECO:0000313" key="2">
    <source>
        <dbReference type="EMBL" id="SOD51785.1"/>
    </source>
</evidence>
<feature type="transmembrane region" description="Helical" evidence="1">
    <location>
        <begin position="6"/>
        <end position="22"/>
    </location>
</feature>
<dbReference type="Proteomes" id="UP000219374">
    <property type="component" value="Unassembled WGS sequence"/>
</dbReference>
<feature type="transmembrane region" description="Helical" evidence="1">
    <location>
        <begin position="59"/>
        <end position="77"/>
    </location>
</feature>
<keyword evidence="1" id="KW-0812">Transmembrane</keyword>
<keyword evidence="1" id="KW-0472">Membrane</keyword>
<dbReference type="RefSeq" id="WP_097120602.1">
    <property type="nucleotide sequence ID" value="NZ_OCND01000001.1"/>
</dbReference>
<proteinExistence type="predicted"/>